<sequence>MKPISRDPSQSDNTPMLLLSICWSIYTQHIQHHDPFFKMVTQWVTKRTKNMATTMEEDRNQVICSYNRNSNSQRKIFMLSIRQHGHQKQLCDIVTDFHQDTNLALLRSIRLFLEH</sequence>
<organism evidence="1 2">
    <name type="scientific">Senna tora</name>
    <dbReference type="NCBI Taxonomy" id="362788"/>
    <lineage>
        <taxon>Eukaryota</taxon>
        <taxon>Viridiplantae</taxon>
        <taxon>Streptophyta</taxon>
        <taxon>Embryophyta</taxon>
        <taxon>Tracheophyta</taxon>
        <taxon>Spermatophyta</taxon>
        <taxon>Magnoliopsida</taxon>
        <taxon>eudicotyledons</taxon>
        <taxon>Gunneridae</taxon>
        <taxon>Pentapetalae</taxon>
        <taxon>rosids</taxon>
        <taxon>fabids</taxon>
        <taxon>Fabales</taxon>
        <taxon>Fabaceae</taxon>
        <taxon>Caesalpinioideae</taxon>
        <taxon>Cassia clade</taxon>
        <taxon>Senna</taxon>
    </lineage>
</organism>
<protein>
    <submittedName>
        <fullName evidence="1">Uncharacterized protein</fullName>
    </submittedName>
</protein>
<proteinExistence type="predicted"/>
<comment type="caution">
    <text evidence="1">The sequence shown here is derived from an EMBL/GenBank/DDBJ whole genome shotgun (WGS) entry which is preliminary data.</text>
</comment>
<dbReference type="Proteomes" id="UP000634136">
    <property type="component" value="Unassembled WGS sequence"/>
</dbReference>
<gene>
    <name evidence="1" type="ORF">G2W53_008335</name>
</gene>
<evidence type="ECO:0000313" key="1">
    <source>
        <dbReference type="EMBL" id="KAF7839853.1"/>
    </source>
</evidence>
<name>A0A834X8J9_9FABA</name>
<dbReference type="EMBL" id="JAAIUW010000003">
    <property type="protein sequence ID" value="KAF7839853.1"/>
    <property type="molecule type" value="Genomic_DNA"/>
</dbReference>
<dbReference type="AlphaFoldDB" id="A0A834X8J9"/>
<keyword evidence="2" id="KW-1185">Reference proteome</keyword>
<accession>A0A834X8J9</accession>
<reference evidence="1" key="1">
    <citation type="submission" date="2020-09" db="EMBL/GenBank/DDBJ databases">
        <title>Genome-Enabled Discovery of Anthraquinone Biosynthesis in Senna tora.</title>
        <authorList>
            <person name="Kang S.-H."/>
            <person name="Pandey R.P."/>
            <person name="Lee C.-M."/>
            <person name="Sim J.-S."/>
            <person name="Jeong J.-T."/>
            <person name="Choi B.-S."/>
            <person name="Jung M."/>
            <person name="Ginzburg D."/>
            <person name="Zhao K."/>
            <person name="Won S.Y."/>
            <person name="Oh T.-J."/>
            <person name="Yu Y."/>
            <person name="Kim N.-H."/>
            <person name="Lee O.R."/>
            <person name="Lee T.-H."/>
            <person name="Bashyal P."/>
            <person name="Kim T.-S."/>
            <person name="Lee W.-H."/>
            <person name="Kawkins C."/>
            <person name="Kim C.-K."/>
            <person name="Kim J.S."/>
            <person name="Ahn B.O."/>
            <person name="Rhee S.Y."/>
            <person name="Sohng J.K."/>
        </authorList>
    </citation>
    <scope>NUCLEOTIDE SEQUENCE</scope>
    <source>
        <tissue evidence="1">Leaf</tissue>
    </source>
</reference>
<evidence type="ECO:0000313" key="2">
    <source>
        <dbReference type="Proteomes" id="UP000634136"/>
    </source>
</evidence>